<dbReference type="OrthoDB" id="1792985at2"/>
<proteinExistence type="predicted"/>
<dbReference type="PANTHER" id="PTHR37533:SF2">
    <property type="entry name" value="FLAGELLAR HOOK-LENGTH CONTROL PROTEIN"/>
    <property type="match status" value="1"/>
</dbReference>
<evidence type="ECO:0000313" key="3">
    <source>
        <dbReference type="EMBL" id="ADE15438.1"/>
    </source>
</evidence>
<feature type="region of interest" description="Disordered" evidence="1">
    <location>
        <begin position="153"/>
        <end position="352"/>
    </location>
</feature>
<reference evidence="4" key="1">
    <citation type="submission" date="2010-04" db="EMBL/GenBank/DDBJ databases">
        <title>Complete genome sequence of Nitrosococcus halophilus Nc4, a salt-adapted, aerobic obligate ammonia-oxidizing sulfur purple bacterium.</title>
        <authorList>
            <consortium name="US DOE Joint Genome Institute"/>
            <person name="Campbell M.A."/>
            <person name="Malfatti S.A."/>
            <person name="Chain P.S.G."/>
            <person name="Heidelberg J.F."/>
            <person name="Ward B.B."/>
            <person name="Klotz M.G."/>
        </authorList>
    </citation>
    <scope>NUCLEOTIDE SEQUENCE [LARGE SCALE GENOMIC DNA]</scope>
    <source>
        <strain evidence="4">Nc4</strain>
    </source>
</reference>
<feature type="region of interest" description="Disordered" evidence="1">
    <location>
        <begin position="1"/>
        <end position="41"/>
    </location>
</feature>
<dbReference type="STRING" id="472759.Nhal_2350"/>
<feature type="compositionally biased region" description="Polar residues" evidence="1">
    <location>
        <begin position="168"/>
        <end position="195"/>
    </location>
</feature>
<dbReference type="InterPro" id="IPR021136">
    <property type="entry name" value="Flagellar_hook_control-like_C"/>
</dbReference>
<keyword evidence="3" id="KW-0969">Cilium</keyword>
<feature type="compositionally biased region" description="Low complexity" evidence="1">
    <location>
        <begin position="27"/>
        <end position="41"/>
    </location>
</feature>
<evidence type="ECO:0000256" key="1">
    <source>
        <dbReference type="SAM" id="MobiDB-lite"/>
    </source>
</evidence>
<name>D5BV88_NITHN</name>
<feature type="compositionally biased region" description="Polar residues" evidence="1">
    <location>
        <begin position="285"/>
        <end position="298"/>
    </location>
</feature>
<organism evidence="3 4">
    <name type="scientific">Nitrosococcus halophilus (strain Nc4)</name>
    <dbReference type="NCBI Taxonomy" id="472759"/>
    <lineage>
        <taxon>Bacteria</taxon>
        <taxon>Pseudomonadati</taxon>
        <taxon>Pseudomonadota</taxon>
        <taxon>Gammaproteobacteria</taxon>
        <taxon>Chromatiales</taxon>
        <taxon>Chromatiaceae</taxon>
        <taxon>Nitrosococcus</taxon>
    </lineage>
</organism>
<dbReference type="Gene3D" id="3.30.750.140">
    <property type="match status" value="1"/>
</dbReference>
<feature type="region of interest" description="Disordered" evidence="1">
    <location>
        <begin position="504"/>
        <end position="549"/>
    </location>
</feature>
<dbReference type="KEGG" id="nhl:Nhal_2350"/>
<dbReference type="CDD" id="cd17470">
    <property type="entry name" value="T3SS_Flik_C"/>
    <property type="match status" value="1"/>
</dbReference>
<dbReference type="eggNOG" id="COG3144">
    <property type="taxonomic scope" value="Bacteria"/>
</dbReference>
<dbReference type="RefSeq" id="WP_013033300.1">
    <property type="nucleotide sequence ID" value="NC_013960.1"/>
</dbReference>
<keyword evidence="3" id="KW-0966">Cell projection</keyword>
<sequence length="549" mass="57102">MTAPGFLALSLPRPSPSTSAGKFEGNPDASAPPASEAAGADFSAQLGDLIAQLNSLPENPPSSEGLESTGGQTRFIKNLLSLEQKEGEEVASGLESSLPVPAVTTTEIGSLPAWVETSGNVTKSQDLPQVGGPESDFIAKNSALTSREVPGLAGIVSDASKPTPPPLNTLSPEQPQLQLNQRNTPTPEISTQAGSLQEPVLEVATEEAEPPVSLSPAPSKGTAPLTALAPEGEKEAANSALLEGDTLSNLSLKGTAEKREPPLPLSQPGSGVNKELASLGLLASQGKSGVENSASALQGESGAENPILTGGNSKLNPDLDISIEELESQGFQRQGHSSVSQVSPGGGLSAVTAPEHSTLLQGETQRLAEPTPLREMSPPLVSQASLGPNPMETAAPPASVEGSRLNLNLEAALQQPQWGEELSERMTWLIKDKVHIAELRLNPPQLGPLEARINLHHEEASITFHASQAAVREALEAALPRLRDALAEQGLSLVNVDVSQQGFSEQQRQSAQSGNLRATPAESTETDAQEGLEKDPRPPVPQGGVDYYA</sequence>
<dbReference type="Pfam" id="PF02120">
    <property type="entry name" value="Flg_hook"/>
    <property type="match status" value="1"/>
</dbReference>
<dbReference type="PANTHER" id="PTHR37533">
    <property type="entry name" value="FLAGELLAR HOOK-LENGTH CONTROL PROTEIN"/>
    <property type="match status" value="1"/>
</dbReference>
<gene>
    <name evidence="3" type="ordered locus">Nhal_2350</name>
</gene>
<feature type="compositionally biased region" description="Polar residues" evidence="1">
    <location>
        <begin position="504"/>
        <end position="516"/>
    </location>
</feature>
<evidence type="ECO:0000259" key="2">
    <source>
        <dbReference type="Pfam" id="PF02120"/>
    </source>
</evidence>
<feature type="domain" description="Flagellar hook-length control protein-like C-terminal" evidence="2">
    <location>
        <begin position="424"/>
        <end position="507"/>
    </location>
</feature>
<dbReference type="Proteomes" id="UP000001844">
    <property type="component" value="Chromosome"/>
</dbReference>
<dbReference type="EMBL" id="CP001798">
    <property type="protein sequence ID" value="ADE15438.1"/>
    <property type="molecule type" value="Genomic_DNA"/>
</dbReference>
<feature type="compositionally biased region" description="Polar residues" evidence="1">
    <location>
        <begin position="329"/>
        <end position="343"/>
    </location>
</feature>
<dbReference type="InterPro" id="IPR038610">
    <property type="entry name" value="FliK-like_C_sf"/>
</dbReference>
<keyword evidence="3" id="KW-0282">Flagellum</keyword>
<dbReference type="InterPro" id="IPR052563">
    <property type="entry name" value="FliK"/>
</dbReference>
<protein>
    <submittedName>
        <fullName evidence="3">Flagellar hook-length control protein</fullName>
    </submittedName>
</protein>
<keyword evidence="4" id="KW-1185">Reference proteome</keyword>
<dbReference type="HOGENOM" id="CLU_560000_0_0_6"/>
<accession>D5BV88</accession>
<dbReference type="AlphaFoldDB" id="D5BV88"/>
<evidence type="ECO:0000313" key="4">
    <source>
        <dbReference type="Proteomes" id="UP000001844"/>
    </source>
</evidence>